<dbReference type="EC" id="2.7.1.2" evidence="2"/>
<dbReference type="EMBL" id="JTJZ01000022">
    <property type="protein sequence ID" value="KHS50898.1"/>
    <property type="molecule type" value="Genomic_DNA"/>
</dbReference>
<dbReference type="InterPro" id="IPR043129">
    <property type="entry name" value="ATPase_NBD"/>
</dbReference>
<dbReference type="InterPro" id="IPR049874">
    <property type="entry name" value="ROK_cs"/>
</dbReference>
<dbReference type="STRING" id="1703.BLSMQ_0062"/>
<dbReference type="RefSeq" id="WP_052240144.1">
    <property type="nucleotide sequence ID" value="NZ_JTJZ01000022.1"/>
</dbReference>
<dbReference type="SUPFAM" id="SSF46785">
    <property type="entry name" value="Winged helix' DNA-binding domain"/>
    <property type="match status" value="1"/>
</dbReference>
<comment type="similarity">
    <text evidence="1">Belongs to the ROK (NagC/XylR) family.</text>
</comment>
<name>A0A0B9A627_BRELN</name>
<evidence type="ECO:0000313" key="3">
    <source>
        <dbReference type="Proteomes" id="UP000031488"/>
    </source>
</evidence>
<keyword evidence="3" id="KW-1185">Reference proteome</keyword>
<dbReference type="OrthoDB" id="3189808at2"/>
<dbReference type="PANTHER" id="PTHR18964">
    <property type="entry name" value="ROK (REPRESSOR, ORF, KINASE) FAMILY"/>
    <property type="match status" value="1"/>
</dbReference>
<reference evidence="2 3" key="1">
    <citation type="submission" date="2014-11" db="EMBL/GenBank/DDBJ databases">
        <title>Draft Genome Sequence of Brevibacterium linens AE038-8.</title>
        <authorList>
            <person name="Maizel D."/>
            <person name="Utturkar S.M."/>
            <person name="Brown S.D."/>
            <person name="Ferrero M."/>
            <person name="Rosen B.P."/>
        </authorList>
    </citation>
    <scope>NUCLEOTIDE SEQUENCE [LARGE SCALE GENOMIC DNA]</scope>
    <source>
        <strain evidence="2 3">AE038-8</strain>
    </source>
</reference>
<organism evidence="2 3">
    <name type="scientific">Brevibacterium linens</name>
    <dbReference type="NCBI Taxonomy" id="1703"/>
    <lineage>
        <taxon>Bacteria</taxon>
        <taxon>Bacillati</taxon>
        <taxon>Actinomycetota</taxon>
        <taxon>Actinomycetes</taxon>
        <taxon>Micrococcales</taxon>
        <taxon>Brevibacteriaceae</taxon>
        <taxon>Brevibacterium</taxon>
    </lineage>
</organism>
<keyword evidence="2" id="KW-0418">Kinase</keyword>
<dbReference type="PROSITE" id="PS01125">
    <property type="entry name" value="ROK"/>
    <property type="match status" value="1"/>
</dbReference>
<dbReference type="Pfam" id="PF00480">
    <property type="entry name" value="ROK"/>
    <property type="match status" value="1"/>
</dbReference>
<dbReference type="Gene3D" id="3.30.420.40">
    <property type="match status" value="2"/>
</dbReference>
<proteinExistence type="inferred from homology"/>
<dbReference type="InterPro" id="IPR000600">
    <property type="entry name" value="ROK"/>
</dbReference>
<dbReference type="GO" id="GO:0004340">
    <property type="term" value="F:glucokinase activity"/>
    <property type="evidence" value="ECO:0007669"/>
    <property type="project" value="UniProtKB-EC"/>
</dbReference>
<dbReference type="Proteomes" id="UP000031488">
    <property type="component" value="Unassembled WGS sequence"/>
</dbReference>
<protein>
    <submittedName>
        <fullName evidence="2">Glucokinase</fullName>
        <ecNumber evidence="2">2.7.1.2</ecNumber>
    </submittedName>
</protein>
<dbReference type="SUPFAM" id="SSF53067">
    <property type="entry name" value="Actin-like ATPase domain"/>
    <property type="match status" value="1"/>
</dbReference>
<dbReference type="Gene3D" id="1.10.10.10">
    <property type="entry name" value="Winged helix-like DNA-binding domain superfamily/Winged helix DNA-binding domain"/>
    <property type="match status" value="1"/>
</dbReference>
<accession>A0A0B9A627</accession>
<gene>
    <name evidence="2" type="ORF">AE0388_2970</name>
</gene>
<evidence type="ECO:0000313" key="2">
    <source>
        <dbReference type="EMBL" id="KHS50898.1"/>
    </source>
</evidence>
<dbReference type="AlphaFoldDB" id="A0A0B9A627"/>
<dbReference type="PANTHER" id="PTHR18964:SF173">
    <property type="entry name" value="GLUCOKINASE"/>
    <property type="match status" value="1"/>
</dbReference>
<evidence type="ECO:0000256" key="1">
    <source>
        <dbReference type="ARBA" id="ARBA00006479"/>
    </source>
</evidence>
<dbReference type="PATRIC" id="fig|1703.6.peg.2917"/>
<keyword evidence="2" id="KW-0808">Transferase</keyword>
<dbReference type="InterPro" id="IPR036388">
    <property type="entry name" value="WH-like_DNA-bd_sf"/>
</dbReference>
<comment type="caution">
    <text evidence="2">The sequence shown here is derived from an EMBL/GenBank/DDBJ whole genome shotgun (WGS) entry which is preliminary data.</text>
</comment>
<dbReference type="InterPro" id="IPR036390">
    <property type="entry name" value="WH_DNA-bd_sf"/>
</dbReference>
<sequence>MTLSTDPHTSDLSHAGGLFQLLRDSRPRTRAELVRSTGLSRPTVAHRIEQLLGLGLIAPVDDAASTGGRPSSQFAFNPRARVVVAADFGASHARIAVTNLAGELLADHRAKRAISTGPEDAVDWMTTTALQLLEQTGRSIGEVVGIGIGLPGPVEFSTGRPINPPIMPGWDRFDLPGALKKTFSAPVLVDNDVNIMALGEQTAAWPDASDLIFVKVATGIGAGIISGGSLRRGSHGAAGDIGHVALSRAADIPCACGNRGCLEAVASGRAIARDLTNSGVPAATPSDVVRLAKDGDLQAIQAVRQAGRDLGEVLTTCVSLMNPALILIGGTMAQAAEHLVAGVREVVYARSIPLSTEHLMIAPSRAAGDAAILGAAQLAIDAALSPERISAALRS</sequence>